<feature type="compositionally biased region" description="Polar residues" evidence="2">
    <location>
        <begin position="17"/>
        <end position="28"/>
    </location>
</feature>
<comment type="cofactor">
    <cofactor evidence="1">
        <name>Fe(2+)</name>
        <dbReference type="ChEBI" id="CHEBI:29033"/>
    </cofactor>
</comment>
<reference evidence="4" key="1">
    <citation type="submission" date="2021-01" db="EMBL/GenBank/DDBJ databases">
        <title>Caligus Genome Assembly.</title>
        <authorList>
            <person name="Gallardo-Escarate C."/>
        </authorList>
    </citation>
    <scope>NUCLEOTIDE SEQUENCE [LARGE SCALE GENOMIC DNA]</scope>
</reference>
<dbReference type="AlphaFoldDB" id="A0A7T8JU92"/>
<feature type="region of interest" description="Disordered" evidence="2">
    <location>
        <begin position="1"/>
        <end position="33"/>
    </location>
</feature>
<protein>
    <submittedName>
        <fullName evidence="3">DNA alkylation damage repair protein</fullName>
    </submittedName>
</protein>
<organism evidence="3 4">
    <name type="scientific">Caligus rogercresseyi</name>
    <name type="common">Sea louse</name>
    <dbReference type="NCBI Taxonomy" id="217165"/>
    <lineage>
        <taxon>Eukaryota</taxon>
        <taxon>Metazoa</taxon>
        <taxon>Ecdysozoa</taxon>
        <taxon>Arthropoda</taxon>
        <taxon>Crustacea</taxon>
        <taxon>Multicrustacea</taxon>
        <taxon>Hexanauplia</taxon>
        <taxon>Copepoda</taxon>
        <taxon>Siphonostomatoida</taxon>
        <taxon>Caligidae</taxon>
        <taxon>Caligus</taxon>
    </lineage>
</organism>
<evidence type="ECO:0000256" key="1">
    <source>
        <dbReference type="ARBA" id="ARBA00001954"/>
    </source>
</evidence>
<feature type="non-terminal residue" evidence="3">
    <location>
        <position position="75"/>
    </location>
</feature>
<accession>A0A7T8JU92</accession>
<dbReference type="OrthoDB" id="6614653at2759"/>
<name>A0A7T8JU92_CALRO</name>
<dbReference type="EMBL" id="CP045907">
    <property type="protein sequence ID" value="QQP35258.1"/>
    <property type="molecule type" value="Genomic_DNA"/>
</dbReference>
<dbReference type="Gene3D" id="2.60.120.590">
    <property type="entry name" value="Alpha-ketoglutarate-dependent dioxygenase AlkB-like"/>
    <property type="match status" value="1"/>
</dbReference>
<sequence>MGVPFPLQIPAPLGDPSATTITGTQRSRLNPRGCMAAGPRRTLRILQHQFKAQASIVNFYPPQSTLSAHTDHSEP</sequence>
<dbReference type="Proteomes" id="UP000595437">
    <property type="component" value="Chromosome 18"/>
</dbReference>
<gene>
    <name evidence="3" type="ORF">FKW44_023427</name>
</gene>
<evidence type="ECO:0000313" key="3">
    <source>
        <dbReference type="EMBL" id="QQP35258.1"/>
    </source>
</evidence>
<evidence type="ECO:0000256" key="2">
    <source>
        <dbReference type="SAM" id="MobiDB-lite"/>
    </source>
</evidence>
<dbReference type="InterPro" id="IPR037151">
    <property type="entry name" value="AlkB-like_sf"/>
</dbReference>
<proteinExistence type="predicted"/>
<evidence type="ECO:0000313" key="4">
    <source>
        <dbReference type="Proteomes" id="UP000595437"/>
    </source>
</evidence>
<keyword evidence="4" id="KW-1185">Reference proteome</keyword>